<feature type="transmembrane region" description="Helical" evidence="13">
    <location>
        <begin position="257"/>
        <end position="277"/>
    </location>
</feature>
<dbReference type="PANTHER" id="PTHR23289">
    <property type="entry name" value="CYTOCHROME C OXIDASE ASSEMBLY PROTEIN COX15"/>
    <property type="match status" value="1"/>
</dbReference>
<keyword evidence="9 13" id="KW-0472">Membrane</keyword>
<feature type="transmembrane region" description="Helical" evidence="13">
    <location>
        <begin position="156"/>
        <end position="174"/>
    </location>
</feature>
<evidence type="ECO:0000256" key="7">
    <source>
        <dbReference type="ARBA" id="ARBA00023004"/>
    </source>
</evidence>
<gene>
    <name evidence="14" type="ORF">TeGR_g12906</name>
</gene>
<feature type="transmembrane region" description="Helical" evidence="13">
    <location>
        <begin position="366"/>
        <end position="388"/>
    </location>
</feature>
<sequence length="442" mass="47311">MLSSLRSLPSRLKSTLSPPASFASSPPALSLPLSVSGNPSKAAGLLCLSSAAIVTGIVSVGGLTRLTKSGLSMTYWKPAQILPPQTLEEWTEEFDAYKAFPEFEQRRSMSLEEFKSIYYWEWGHRIMGRVAGMWYGVGLVGLFATGRVPKGYAPRLLGLFSLGGAQGAVGWWMVKSGLGDDRRGDRKEIRVTPYRLAAHLTTAFVTYAGLVWTGLELLCPEGERRRAAELVRGKIEALSSPGARAQALQKLARFRSLALLSTALTAVTVTSGAFVAGNDAGNAYNDWPYMNGRLVPWEDMIDTSGTDGPAYLNVFENTAFVQFDHRILAYATSAAIASTAAYGAHARGALEKLGLRVLSPQVTNGLRAMCALAVCQVSLGISTLVLYVPVHLAASHQLGSLALLTSGVFLTSSMRYIGMAVRRDVGKGERGVVGGAIKKSAQ</sequence>
<keyword evidence="6" id="KW-0560">Oxidoreductase</keyword>
<evidence type="ECO:0000256" key="9">
    <source>
        <dbReference type="ARBA" id="ARBA00023136"/>
    </source>
</evidence>
<evidence type="ECO:0000256" key="3">
    <source>
        <dbReference type="ARBA" id="ARBA00022692"/>
    </source>
</evidence>
<comment type="pathway">
    <text evidence="10">Porphyrin-containing compound metabolism; heme A biosynthesis; heme A from heme O: step 1/1.</text>
</comment>
<evidence type="ECO:0000256" key="1">
    <source>
        <dbReference type="ARBA" id="ARBA00001970"/>
    </source>
</evidence>
<comment type="caution">
    <text evidence="14">The sequence shown here is derived from an EMBL/GenBank/DDBJ whole genome shotgun (WGS) entry which is preliminary data.</text>
</comment>
<dbReference type="PANTHER" id="PTHR23289:SF2">
    <property type="entry name" value="CYTOCHROME C OXIDASE ASSEMBLY PROTEIN COX15 HOMOLOG"/>
    <property type="match status" value="1"/>
</dbReference>
<protein>
    <recommendedName>
        <fullName evidence="16">Cytochrome c oxidase assembly protein COX15</fullName>
    </recommendedName>
</protein>
<evidence type="ECO:0000313" key="15">
    <source>
        <dbReference type="Proteomes" id="UP001165060"/>
    </source>
</evidence>
<evidence type="ECO:0000313" key="14">
    <source>
        <dbReference type="EMBL" id="GMI54912.1"/>
    </source>
</evidence>
<evidence type="ECO:0000256" key="11">
    <source>
        <dbReference type="ARBA" id="ARBA00048044"/>
    </source>
</evidence>
<feature type="transmembrane region" description="Helical" evidence="13">
    <location>
        <begin position="394"/>
        <end position="417"/>
    </location>
</feature>
<dbReference type="Proteomes" id="UP001165060">
    <property type="component" value="Unassembled WGS sequence"/>
</dbReference>
<name>A0ABQ6NCE6_9STRA</name>
<evidence type="ECO:0000256" key="12">
    <source>
        <dbReference type="SAM" id="MobiDB-lite"/>
    </source>
</evidence>
<evidence type="ECO:0000256" key="13">
    <source>
        <dbReference type="SAM" id="Phobius"/>
    </source>
</evidence>
<accession>A0ABQ6NCE6</accession>
<feature type="transmembrane region" description="Helical" evidence="13">
    <location>
        <begin position="42"/>
        <end position="63"/>
    </location>
</feature>
<feature type="transmembrane region" description="Helical" evidence="13">
    <location>
        <begin position="126"/>
        <end position="144"/>
    </location>
</feature>
<comment type="subcellular location">
    <subcellularLocation>
        <location evidence="2">Membrane</location>
        <topology evidence="2">Multi-pass membrane protein</topology>
    </subcellularLocation>
</comment>
<evidence type="ECO:0000256" key="10">
    <source>
        <dbReference type="ARBA" id="ARBA00044501"/>
    </source>
</evidence>
<evidence type="ECO:0000256" key="4">
    <source>
        <dbReference type="ARBA" id="ARBA00022723"/>
    </source>
</evidence>
<keyword evidence="8" id="KW-0350">Heme biosynthesis</keyword>
<keyword evidence="7" id="KW-0408">Iron</keyword>
<feature type="transmembrane region" description="Helical" evidence="13">
    <location>
        <begin position="327"/>
        <end position="345"/>
    </location>
</feature>
<feature type="region of interest" description="Disordered" evidence="12">
    <location>
        <begin position="1"/>
        <end position="25"/>
    </location>
</feature>
<organism evidence="14 15">
    <name type="scientific">Tetraparma gracilis</name>
    <dbReference type="NCBI Taxonomy" id="2962635"/>
    <lineage>
        <taxon>Eukaryota</taxon>
        <taxon>Sar</taxon>
        <taxon>Stramenopiles</taxon>
        <taxon>Ochrophyta</taxon>
        <taxon>Bolidophyceae</taxon>
        <taxon>Parmales</taxon>
        <taxon>Triparmaceae</taxon>
        <taxon>Tetraparma</taxon>
    </lineage>
</organism>
<evidence type="ECO:0000256" key="8">
    <source>
        <dbReference type="ARBA" id="ARBA00023133"/>
    </source>
</evidence>
<evidence type="ECO:0000256" key="5">
    <source>
        <dbReference type="ARBA" id="ARBA00022989"/>
    </source>
</evidence>
<dbReference type="InterPro" id="IPR003780">
    <property type="entry name" value="COX15/CtaA_fam"/>
</dbReference>
<dbReference type="InterPro" id="IPR023754">
    <property type="entry name" value="HemeA_Synthase_type2"/>
</dbReference>
<dbReference type="Pfam" id="PF02628">
    <property type="entry name" value="COX15-CtaA"/>
    <property type="match status" value="1"/>
</dbReference>
<keyword evidence="15" id="KW-1185">Reference proteome</keyword>
<comment type="catalytic activity">
    <reaction evidence="11">
        <text>Fe(II)-heme o + 2 A + H2O = Fe(II)-heme a + 2 AH2</text>
        <dbReference type="Rhea" id="RHEA:63388"/>
        <dbReference type="ChEBI" id="CHEBI:13193"/>
        <dbReference type="ChEBI" id="CHEBI:15377"/>
        <dbReference type="ChEBI" id="CHEBI:17499"/>
        <dbReference type="ChEBI" id="CHEBI:60530"/>
        <dbReference type="ChEBI" id="CHEBI:61715"/>
        <dbReference type="EC" id="1.17.99.9"/>
    </reaction>
    <physiologicalReaction direction="left-to-right" evidence="11">
        <dbReference type="Rhea" id="RHEA:63389"/>
    </physiologicalReaction>
</comment>
<keyword evidence="4" id="KW-0479">Metal-binding</keyword>
<evidence type="ECO:0000256" key="2">
    <source>
        <dbReference type="ARBA" id="ARBA00004141"/>
    </source>
</evidence>
<dbReference type="EMBL" id="BRYB01006312">
    <property type="protein sequence ID" value="GMI54912.1"/>
    <property type="molecule type" value="Genomic_DNA"/>
</dbReference>
<keyword evidence="3 13" id="KW-0812">Transmembrane</keyword>
<evidence type="ECO:0000256" key="6">
    <source>
        <dbReference type="ARBA" id="ARBA00023002"/>
    </source>
</evidence>
<keyword evidence="5 13" id="KW-1133">Transmembrane helix</keyword>
<proteinExistence type="predicted"/>
<reference evidence="14 15" key="1">
    <citation type="journal article" date="2023" name="Commun. Biol.">
        <title>Genome analysis of Parmales, the sister group of diatoms, reveals the evolutionary specialization of diatoms from phago-mixotrophs to photoautotrophs.</title>
        <authorList>
            <person name="Ban H."/>
            <person name="Sato S."/>
            <person name="Yoshikawa S."/>
            <person name="Yamada K."/>
            <person name="Nakamura Y."/>
            <person name="Ichinomiya M."/>
            <person name="Sato N."/>
            <person name="Blanc-Mathieu R."/>
            <person name="Endo H."/>
            <person name="Kuwata A."/>
            <person name="Ogata H."/>
        </authorList>
    </citation>
    <scope>NUCLEOTIDE SEQUENCE [LARGE SCALE GENOMIC DNA]</scope>
</reference>
<evidence type="ECO:0008006" key="16">
    <source>
        <dbReference type="Google" id="ProtNLM"/>
    </source>
</evidence>
<comment type="cofactor">
    <cofactor evidence="1">
        <name>heme b</name>
        <dbReference type="ChEBI" id="CHEBI:60344"/>
    </cofactor>
</comment>